<name>A0A4R3TEE2_9FIRM</name>
<proteinExistence type="predicted"/>
<evidence type="ECO:0000313" key="4">
    <source>
        <dbReference type="EMBL" id="TCU60242.1"/>
    </source>
</evidence>
<dbReference type="EMBL" id="SMBP01000008">
    <property type="protein sequence ID" value="TCU60242.1"/>
    <property type="molecule type" value="Genomic_DNA"/>
</dbReference>
<keyword evidence="2" id="KW-0804">Transcription</keyword>
<gene>
    <name evidence="4" type="ORF">EDD61_108101</name>
</gene>
<reference evidence="4 5" key="1">
    <citation type="submission" date="2019-03" db="EMBL/GenBank/DDBJ databases">
        <title>Genomic Encyclopedia of Type Strains, Phase IV (KMG-IV): sequencing the most valuable type-strain genomes for metagenomic binning, comparative biology and taxonomic classification.</title>
        <authorList>
            <person name="Goeker M."/>
        </authorList>
    </citation>
    <scope>NUCLEOTIDE SEQUENCE [LARGE SCALE GENOMIC DNA]</scope>
    <source>
        <strain evidence="4 5">DSM 29481</strain>
    </source>
</reference>
<dbReference type="PRINTS" id="PR00037">
    <property type="entry name" value="HTHLACR"/>
</dbReference>
<dbReference type="InterPro" id="IPR011991">
    <property type="entry name" value="ArsR-like_HTH"/>
</dbReference>
<dbReference type="GO" id="GO:0003700">
    <property type="term" value="F:DNA-binding transcription factor activity"/>
    <property type="evidence" value="ECO:0007669"/>
    <property type="project" value="InterPro"/>
</dbReference>
<dbReference type="PROSITE" id="PS51000">
    <property type="entry name" value="HTH_DEOR_2"/>
    <property type="match status" value="1"/>
</dbReference>
<sequence length="254" mass="28636">MLSKERLFRIMEVIEEQSFVTISELMEFLNASKSTITRDLMELERQGLIQRERGGAIRKELPQTLSSSTDLPVMNKENIHFAEKELIGKAAAEIVKNGECIYLDSGTTPVAMLPYLKDKNIKLVTASTYLVRKLPKRFKGELFLIGGHYIPDYDMSVGFVAIEDINRFHFDQAFFSASGIDLESEEVMAVDLDISAVKAAVLKRCRKAHILADASKLQVQALATWAHTTDFDTIFMNAPTTVEQLPDNFHVCKE</sequence>
<feature type="domain" description="HTH deoR-type" evidence="3">
    <location>
        <begin position="3"/>
        <end position="58"/>
    </location>
</feature>
<dbReference type="AlphaFoldDB" id="A0A4R3TEE2"/>
<dbReference type="CDD" id="cd00090">
    <property type="entry name" value="HTH_ARSR"/>
    <property type="match status" value="1"/>
</dbReference>
<dbReference type="SMART" id="SM00420">
    <property type="entry name" value="HTH_DEOR"/>
    <property type="match status" value="1"/>
</dbReference>
<dbReference type="PANTHER" id="PTHR30363:SF44">
    <property type="entry name" value="AGA OPERON TRANSCRIPTIONAL REPRESSOR-RELATED"/>
    <property type="match status" value="1"/>
</dbReference>
<dbReference type="SUPFAM" id="SSF46785">
    <property type="entry name" value="Winged helix' DNA-binding domain"/>
    <property type="match status" value="1"/>
</dbReference>
<dbReference type="Gene3D" id="3.40.50.1360">
    <property type="match status" value="1"/>
</dbReference>
<evidence type="ECO:0000256" key="1">
    <source>
        <dbReference type="ARBA" id="ARBA00023015"/>
    </source>
</evidence>
<dbReference type="Pfam" id="PF00455">
    <property type="entry name" value="DeoRC"/>
    <property type="match status" value="1"/>
</dbReference>
<organism evidence="4 5">
    <name type="scientific">Longicatena caecimuris</name>
    <dbReference type="NCBI Taxonomy" id="1796635"/>
    <lineage>
        <taxon>Bacteria</taxon>
        <taxon>Bacillati</taxon>
        <taxon>Bacillota</taxon>
        <taxon>Erysipelotrichia</taxon>
        <taxon>Erysipelotrichales</taxon>
        <taxon>Erysipelotrichaceae</taxon>
        <taxon>Longicatena</taxon>
    </lineage>
</organism>
<dbReference type="PANTHER" id="PTHR30363">
    <property type="entry name" value="HTH-TYPE TRANSCRIPTIONAL REGULATOR SRLR-RELATED"/>
    <property type="match status" value="1"/>
</dbReference>
<dbReference type="InterPro" id="IPR001034">
    <property type="entry name" value="DeoR_HTH"/>
</dbReference>
<dbReference type="Proteomes" id="UP000295773">
    <property type="component" value="Unassembled WGS sequence"/>
</dbReference>
<evidence type="ECO:0000313" key="5">
    <source>
        <dbReference type="Proteomes" id="UP000295773"/>
    </source>
</evidence>
<accession>A0A4R3TEE2</accession>
<dbReference type="InterPro" id="IPR037171">
    <property type="entry name" value="NagB/RpiA_transferase-like"/>
</dbReference>
<keyword evidence="5" id="KW-1185">Reference proteome</keyword>
<dbReference type="InterPro" id="IPR036388">
    <property type="entry name" value="WH-like_DNA-bd_sf"/>
</dbReference>
<dbReference type="SUPFAM" id="SSF100950">
    <property type="entry name" value="NagB/RpiA/CoA transferase-like"/>
    <property type="match status" value="1"/>
</dbReference>
<dbReference type="Pfam" id="PF08220">
    <property type="entry name" value="HTH_DeoR"/>
    <property type="match status" value="1"/>
</dbReference>
<dbReference type="Gene3D" id="1.10.10.10">
    <property type="entry name" value="Winged helix-like DNA-binding domain superfamily/Winged helix DNA-binding domain"/>
    <property type="match status" value="1"/>
</dbReference>
<dbReference type="RefSeq" id="WP_132224614.1">
    <property type="nucleotide sequence ID" value="NZ_JANKBG010000008.1"/>
</dbReference>
<evidence type="ECO:0000259" key="3">
    <source>
        <dbReference type="PROSITE" id="PS51000"/>
    </source>
</evidence>
<protein>
    <submittedName>
        <fullName evidence="4">DeoR family transcriptional regulator</fullName>
    </submittedName>
</protein>
<dbReference type="SMART" id="SM01134">
    <property type="entry name" value="DeoRC"/>
    <property type="match status" value="1"/>
</dbReference>
<keyword evidence="1" id="KW-0805">Transcription regulation</keyword>
<comment type="caution">
    <text evidence="4">The sequence shown here is derived from an EMBL/GenBank/DDBJ whole genome shotgun (WGS) entry which is preliminary data.</text>
</comment>
<dbReference type="InterPro" id="IPR050313">
    <property type="entry name" value="Carb_Metab_HTH_regulators"/>
</dbReference>
<dbReference type="InterPro" id="IPR014036">
    <property type="entry name" value="DeoR-like_C"/>
</dbReference>
<evidence type="ECO:0000256" key="2">
    <source>
        <dbReference type="ARBA" id="ARBA00023163"/>
    </source>
</evidence>
<dbReference type="InterPro" id="IPR036390">
    <property type="entry name" value="WH_DNA-bd_sf"/>
</dbReference>